<dbReference type="EMBL" id="CH991553">
    <property type="protein sequence ID" value="EDQ88737.1"/>
    <property type="molecule type" value="Genomic_DNA"/>
</dbReference>
<dbReference type="InterPro" id="IPR015275">
    <property type="entry name" value="Actin-fragmin_kin_cat_dom"/>
</dbReference>
<evidence type="ECO:0000313" key="3">
    <source>
        <dbReference type="Proteomes" id="UP000001357"/>
    </source>
</evidence>
<dbReference type="PANTHER" id="PTHR38737">
    <property type="entry name" value="ACTIN-FRAGMIN KINASE DDB_G0279609-RELATED"/>
    <property type="match status" value="1"/>
</dbReference>
<dbReference type="AlphaFoldDB" id="A9V132"/>
<evidence type="ECO:0000313" key="2">
    <source>
        <dbReference type="EMBL" id="EDQ88737.1"/>
    </source>
</evidence>
<organism evidence="2 3">
    <name type="scientific">Monosiga brevicollis</name>
    <name type="common">Choanoflagellate</name>
    <dbReference type="NCBI Taxonomy" id="81824"/>
    <lineage>
        <taxon>Eukaryota</taxon>
        <taxon>Choanoflagellata</taxon>
        <taxon>Craspedida</taxon>
        <taxon>Salpingoecidae</taxon>
        <taxon>Monosiga</taxon>
    </lineage>
</organism>
<dbReference type="Gene3D" id="3.30.1010.10">
    <property type="entry name" value="Phosphatidylinositol 3-kinase Catalytic Subunit, Chain A, domain 4"/>
    <property type="match status" value="1"/>
</dbReference>
<dbReference type="InterPro" id="IPR036940">
    <property type="entry name" value="PI3/4_kinase_cat_sf"/>
</dbReference>
<accession>A9V132</accession>
<dbReference type="OMA" id="NMENIMV"/>
<dbReference type="InterPro" id="IPR011009">
    <property type="entry name" value="Kinase-like_dom_sf"/>
</dbReference>
<dbReference type="PANTHER" id="PTHR38737:SF1">
    <property type="entry name" value="ACTIN-FRAGMIN KINASE DDB_G0279609-RELATED"/>
    <property type="match status" value="1"/>
</dbReference>
<dbReference type="SUPFAM" id="SSF56112">
    <property type="entry name" value="Protein kinase-like (PK-like)"/>
    <property type="match status" value="1"/>
</dbReference>
<evidence type="ECO:0000259" key="1">
    <source>
        <dbReference type="Pfam" id="PF09192"/>
    </source>
</evidence>
<reference evidence="2 3" key="1">
    <citation type="journal article" date="2008" name="Nature">
        <title>The genome of the choanoflagellate Monosiga brevicollis and the origin of metazoans.</title>
        <authorList>
            <consortium name="JGI Sequencing"/>
            <person name="King N."/>
            <person name="Westbrook M.J."/>
            <person name="Young S.L."/>
            <person name="Kuo A."/>
            <person name="Abedin M."/>
            <person name="Chapman J."/>
            <person name="Fairclough S."/>
            <person name="Hellsten U."/>
            <person name="Isogai Y."/>
            <person name="Letunic I."/>
            <person name="Marr M."/>
            <person name="Pincus D."/>
            <person name="Putnam N."/>
            <person name="Rokas A."/>
            <person name="Wright K.J."/>
            <person name="Zuzow R."/>
            <person name="Dirks W."/>
            <person name="Good M."/>
            <person name="Goodstein D."/>
            <person name="Lemons D."/>
            <person name="Li W."/>
            <person name="Lyons J.B."/>
            <person name="Morris A."/>
            <person name="Nichols S."/>
            <person name="Richter D.J."/>
            <person name="Salamov A."/>
            <person name="Bork P."/>
            <person name="Lim W.A."/>
            <person name="Manning G."/>
            <person name="Miller W.T."/>
            <person name="McGinnis W."/>
            <person name="Shapiro H."/>
            <person name="Tjian R."/>
            <person name="Grigoriev I.V."/>
            <person name="Rokhsar D."/>
        </authorList>
    </citation>
    <scope>NUCLEOTIDE SEQUENCE [LARGE SCALE GENOMIC DNA]</scope>
    <source>
        <strain evidence="3">MX1 / ATCC 50154</strain>
    </source>
</reference>
<dbReference type="InterPro" id="IPR037469">
    <property type="entry name" value="Put_AFK"/>
</dbReference>
<proteinExistence type="predicted"/>
<keyword evidence="3" id="KW-1185">Reference proteome</keyword>
<sequence length="326" mass="35850">MASNTQDALTFDPRTAQPAPDVQDLNLKKFKLLHWSEGGLGSTGVFFVLGDSGWFVMKPVMTTTAGEVYGALLGPKIGVSCPELAPCPDYSGQEELITRLSFTRMTNPGDKPRLKNDRVNGFTIMSYVPGIPLASCAMLVLPEQSGPQILQDLGHMMVLDLVINNHDRVPLAHHNSGNLANVMLKGDVSKPTNDFRAVSIDQGAIVINHDDMLQKYREDLRQVTIDMKQENYTSQAFDRVRKCFVDGAGHELTKDQLKSMREGFSKGIEELQIVEDSQPKLYEETLAQTKAILGGTGRVLACGLDHLDANFFRGNALVVLEAWDSA</sequence>
<dbReference type="Proteomes" id="UP000001357">
    <property type="component" value="Unassembled WGS sequence"/>
</dbReference>
<dbReference type="GeneID" id="5891701"/>
<dbReference type="STRING" id="81824.A9V132"/>
<feature type="domain" description="Actin-fragmin kinase catalytic" evidence="1">
    <location>
        <begin position="17"/>
        <end position="268"/>
    </location>
</feature>
<dbReference type="RefSeq" id="XP_001746350.1">
    <property type="nucleotide sequence ID" value="XM_001746298.1"/>
</dbReference>
<dbReference type="InParanoid" id="A9V132"/>
<dbReference type="KEGG" id="mbr:MONBRDRAFT_26002"/>
<name>A9V132_MONBE</name>
<protein>
    <recommendedName>
        <fullName evidence="1">Actin-fragmin kinase catalytic domain-containing protein</fullName>
    </recommendedName>
</protein>
<dbReference type="Gene3D" id="1.10.1070.11">
    <property type="entry name" value="Phosphatidylinositol 3-/4-kinase, catalytic domain"/>
    <property type="match status" value="1"/>
</dbReference>
<gene>
    <name evidence="2" type="ORF">MONBRDRAFT_26002</name>
</gene>
<dbReference type="Pfam" id="PF09192">
    <property type="entry name" value="Act-Frag_cataly"/>
    <property type="match status" value="1"/>
</dbReference>